<dbReference type="CDD" id="cd17574">
    <property type="entry name" value="REC_OmpR"/>
    <property type="match status" value="1"/>
</dbReference>
<dbReference type="CDD" id="cd00082">
    <property type="entry name" value="HisKA"/>
    <property type="match status" value="1"/>
</dbReference>
<dbReference type="InterPro" id="IPR001789">
    <property type="entry name" value="Sig_transdc_resp-reg_receiver"/>
</dbReference>
<keyword evidence="8 12" id="KW-1133">Transmembrane helix</keyword>
<keyword evidence="9 12" id="KW-0472">Membrane</keyword>
<evidence type="ECO:0000256" key="9">
    <source>
        <dbReference type="ARBA" id="ARBA00023136"/>
    </source>
</evidence>
<name>A0ABQ0C8S8_9PROT</name>
<dbReference type="SMART" id="SM00388">
    <property type="entry name" value="HisKA"/>
    <property type="match status" value="1"/>
</dbReference>
<feature type="transmembrane region" description="Helical" evidence="12">
    <location>
        <begin position="340"/>
        <end position="360"/>
    </location>
</feature>
<dbReference type="PROSITE" id="PS50839">
    <property type="entry name" value="CHASE"/>
    <property type="match status" value="1"/>
</dbReference>
<dbReference type="InterPro" id="IPR004358">
    <property type="entry name" value="Sig_transdc_His_kin-like_C"/>
</dbReference>
<gene>
    <name evidence="18" type="primary">rcsC_41</name>
    <name evidence="18" type="ORF">SIID45300_01611</name>
</gene>
<evidence type="ECO:0000256" key="11">
    <source>
        <dbReference type="SAM" id="Coils"/>
    </source>
</evidence>
<comment type="caution">
    <text evidence="18">The sequence shown here is derived from an EMBL/GenBank/DDBJ whole genome shotgun (WGS) entry which is preliminary data.</text>
</comment>
<feature type="domain" description="Histidine kinase" evidence="13">
    <location>
        <begin position="525"/>
        <end position="747"/>
    </location>
</feature>
<reference evidence="18 19" key="2">
    <citation type="submission" date="2024-09" db="EMBL/GenBank/DDBJ databases">
        <title>Draft genome sequence of Candidatus Magnetaquicoccaceae bacterium FCR-1.</title>
        <authorList>
            <person name="Shimoshige H."/>
            <person name="Shimamura S."/>
            <person name="Taoka A."/>
            <person name="Kobayashi H."/>
            <person name="Maekawa T."/>
        </authorList>
    </citation>
    <scope>NUCLEOTIDE SEQUENCE [LARGE SCALE GENOMIC DNA]</scope>
    <source>
        <strain evidence="18 19">FCR-1</strain>
    </source>
</reference>
<dbReference type="Pfam" id="PF00512">
    <property type="entry name" value="HisKA"/>
    <property type="match status" value="1"/>
</dbReference>
<dbReference type="EMBL" id="BAAFGK010000004">
    <property type="protein sequence ID" value="GAB0057287.1"/>
    <property type="molecule type" value="Genomic_DNA"/>
</dbReference>
<dbReference type="SUPFAM" id="SSF52172">
    <property type="entry name" value="CheY-like"/>
    <property type="match status" value="1"/>
</dbReference>
<dbReference type="InterPro" id="IPR001610">
    <property type="entry name" value="PAC"/>
</dbReference>
<dbReference type="InterPro" id="IPR042240">
    <property type="entry name" value="CHASE_sf"/>
</dbReference>
<evidence type="ECO:0000259" key="14">
    <source>
        <dbReference type="PROSITE" id="PS50110"/>
    </source>
</evidence>
<feature type="domain" description="Response regulatory" evidence="14">
    <location>
        <begin position="795"/>
        <end position="912"/>
    </location>
</feature>
<dbReference type="CDD" id="cd16922">
    <property type="entry name" value="HATPase_EvgS-ArcB-TorS-like"/>
    <property type="match status" value="1"/>
</dbReference>
<dbReference type="PROSITE" id="PS50112">
    <property type="entry name" value="PAS"/>
    <property type="match status" value="1"/>
</dbReference>
<evidence type="ECO:0000313" key="19">
    <source>
        <dbReference type="Proteomes" id="UP001628193"/>
    </source>
</evidence>
<dbReference type="Gene3D" id="1.10.287.130">
    <property type="match status" value="1"/>
</dbReference>
<dbReference type="InterPro" id="IPR011006">
    <property type="entry name" value="CheY-like_superfamily"/>
</dbReference>
<dbReference type="PANTHER" id="PTHR43047:SF63">
    <property type="entry name" value="HISTIDINE KINASE"/>
    <property type="match status" value="1"/>
</dbReference>
<feature type="domain" description="PAS" evidence="15">
    <location>
        <begin position="381"/>
        <end position="451"/>
    </location>
</feature>
<evidence type="ECO:0000256" key="5">
    <source>
        <dbReference type="ARBA" id="ARBA00022679"/>
    </source>
</evidence>
<evidence type="ECO:0000256" key="3">
    <source>
        <dbReference type="ARBA" id="ARBA00012438"/>
    </source>
</evidence>
<evidence type="ECO:0000256" key="12">
    <source>
        <dbReference type="SAM" id="Phobius"/>
    </source>
</evidence>
<dbReference type="InterPro" id="IPR035965">
    <property type="entry name" value="PAS-like_dom_sf"/>
</dbReference>
<keyword evidence="5 18" id="KW-0808">Transferase</keyword>
<evidence type="ECO:0000313" key="18">
    <source>
        <dbReference type="EMBL" id="GAB0057287.1"/>
    </source>
</evidence>
<feature type="transmembrane region" description="Helical" evidence="12">
    <location>
        <begin position="39"/>
        <end position="56"/>
    </location>
</feature>
<evidence type="ECO:0000259" key="15">
    <source>
        <dbReference type="PROSITE" id="PS50112"/>
    </source>
</evidence>
<dbReference type="SMART" id="SM00091">
    <property type="entry name" value="PAS"/>
    <property type="match status" value="1"/>
</dbReference>
<dbReference type="SMART" id="SM01079">
    <property type="entry name" value="CHASE"/>
    <property type="match status" value="1"/>
</dbReference>
<dbReference type="Gene3D" id="3.30.450.350">
    <property type="entry name" value="CHASE domain"/>
    <property type="match status" value="1"/>
</dbReference>
<dbReference type="SUPFAM" id="SSF55874">
    <property type="entry name" value="ATPase domain of HSP90 chaperone/DNA topoisomerase II/histidine kinase"/>
    <property type="match status" value="1"/>
</dbReference>
<dbReference type="InterPro" id="IPR005467">
    <property type="entry name" value="His_kinase_dom"/>
</dbReference>
<dbReference type="InterPro" id="IPR036890">
    <property type="entry name" value="HATPase_C_sf"/>
</dbReference>
<dbReference type="Proteomes" id="UP001628193">
    <property type="component" value="Unassembled WGS sequence"/>
</dbReference>
<proteinExistence type="predicted"/>
<keyword evidence="7 18" id="KW-0418">Kinase</keyword>
<dbReference type="CDD" id="cd00130">
    <property type="entry name" value="PAS"/>
    <property type="match status" value="1"/>
</dbReference>
<dbReference type="InterPro" id="IPR006189">
    <property type="entry name" value="CHASE_dom"/>
</dbReference>
<keyword evidence="11" id="KW-0175">Coiled coil</keyword>
<evidence type="ECO:0000256" key="4">
    <source>
        <dbReference type="ARBA" id="ARBA00022553"/>
    </source>
</evidence>
<feature type="domain" description="CHASE" evidence="17">
    <location>
        <begin position="102"/>
        <end position="282"/>
    </location>
</feature>
<evidence type="ECO:0000259" key="17">
    <source>
        <dbReference type="PROSITE" id="PS50839"/>
    </source>
</evidence>
<dbReference type="PROSITE" id="PS50109">
    <property type="entry name" value="HIS_KIN"/>
    <property type="match status" value="1"/>
</dbReference>
<evidence type="ECO:0000256" key="7">
    <source>
        <dbReference type="ARBA" id="ARBA00022777"/>
    </source>
</evidence>
<dbReference type="SMART" id="SM00387">
    <property type="entry name" value="HATPase_c"/>
    <property type="match status" value="1"/>
</dbReference>
<evidence type="ECO:0000256" key="1">
    <source>
        <dbReference type="ARBA" id="ARBA00000085"/>
    </source>
</evidence>
<accession>A0ABQ0C8S8</accession>
<sequence>MKERPHFFRGTPEGRTMLRGVRGISPHHASYLELLHGRVTGWVILVVSVIITVLAWHTSNVYQEKRAQERFDFRVEEAKWSILKRMLEYEQVLRGGVGLFNASDEVTRNAWHRYVTTLQIDTYWPGIQGIGFARLFAPEHKQALIDQIRAQGFPQFDVLPLGERDLYSSILYLEPFEGRNLRAFGYDMWSEPVRRAAMQQARDTGKAALTGKVTLVQETERDVQPGVLMYLPVYRDGMATTSVEERRRALLGFVYSPFRMRDLMEGILGLGVPDLDFELYDGMAVEPGQQLHATHPERVVKPDARYARESRLELPGGRIWLARFTSRPDFEVDLESRQPLIIALFGMLVDLLLFVNVLALSGQNERVQRKAEEIASALNQAERRYRQMVENVRDIIFQTDAEGHWTFLNAAWEEVSGFSVQESVGRPFFDNVHPDDKERSMAQFAKMMRGELNYLQDEYRGVHRNGELVWVEVYLSVLTDDRGVPIGSSGVLRDVTMRKQVEMVMMRARDAAESANRAKSEFLANMSHELRSPLNSLLILSKLLSRDANLTPEQLESVRVIHESGRDLLNMINDILDLSKIEAGRMELVADELYPDRFVRELLDPFRVFATSKGVGLTCELVGELPEVFVTDGGKLKQILSNFLSNALKFTDSGGVMLRVRRLEGSAGRRVLLFQVEDSGIGIPGDKLDMIFESFRQVDGAMSRKYGGSGLGLSIARKLADFLGARIEVRSREGQGSLFSLTLTEMERSVLAIPSDPWEVSSPAGDGAKVDGALIQEPEEASQPEPLRIRGKPVTVLVVDDDMRMAFSIASGLQKRVEHVLLAANGVRALQELESHPEVDAMVLDIRMPEMDGLETMRMLRADPQYAHLVILVLTARAAPEDEVRCLEAGADGYLIKPASMEVIWSRLEACLMMREGDKGRG</sequence>
<dbReference type="Gene3D" id="3.40.50.2300">
    <property type="match status" value="1"/>
</dbReference>
<evidence type="ECO:0000256" key="6">
    <source>
        <dbReference type="ARBA" id="ARBA00022692"/>
    </source>
</evidence>
<dbReference type="Pfam" id="PF00072">
    <property type="entry name" value="Response_reg"/>
    <property type="match status" value="1"/>
</dbReference>
<dbReference type="SUPFAM" id="SSF47384">
    <property type="entry name" value="Homodimeric domain of signal transducing histidine kinase"/>
    <property type="match status" value="1"/>
</dbReference>
<dbReference type="InterPro" id="IPR036097">
    <property type="entry name" value="HisK_dim/P_sf"/>
</dbReference>
<dbReference type="InterPro" id="IPR003661">
    <property type="entry name" value="HisK_dim/P_dom"/>
</dbReference>
<comment type="catalytic activity">
    <reaction evidence="1">
        <text>ATP + protein L-histidine = ADP + protein N-phospho-L-histidine.</text>
        <dbReference type="EC" id="2.7.13.3"/>
    </reaction>
</comment>
<dbReference type="SMART" id="SM00448">
    <property type="entry name" value="REC"/>
    <property type="match status" value="1"/>
</dbReference>
<dbReference type="Pfam" id="PF00989">
    <property type="entry name" value="PAS"/>
    <property type="match status" value="1"/>
</dbReference>
<reference evidence="18 19" key="1">
    <citation type="submission" date="2024-05" db="EMBL/GenBank/DDBJ databases">
        <authorList>
            <consortium name="Candidatus Magnetaquicoccaceae bacterium FCR-1 genome sequencing consortium"/>
            <person name="Shimoshige H."/>
            <person name="Shimamura S."/>
            <person name="Taoka A."/>
            <person name="Kobayashi H."/>
            <person name="Maekawa T."/>
        </authorList>
    </citation>
    <scope>NUCLEOTIDE SEQUENCE [LARGE SCALE GENOMIC DNA]</scope>
    <source>
        <strain evidence="18 19">FCR-1</strain>
    </source>
</reference>
<keyword evidence="4 10" id="KW-0597">Phosphoprotein</keyword>
<dbReference type="PROSITE" id="PS50110">
    <property type="entry name" value="RESPONSE_REGULATORY"/>
    <property type="match status" value="1"/>
</dbReference>
<dbReference type="Gene3D" id="3.30.450.20">
    <property type="entry name" value="PAS domain"/>
    <property type="match status" value="1"/>
</dbReference>
<feature type="modified residue" description="4-aspartylphosphate" evidence="10">
    <location>
        <position position="845"/>
    </location>
</feature>
<evidence type="ECO:0000256" key="8">
    <source>
        <dbReference type="ARBA" id="ARBA00022989"/>
    </source>
</evidence>
<protein>
    <recommendedName>
        <fullName evidence="3">histidine kinase</fullName>
        <ecNumber evidence="3">2.7.13.3</ecNumber>
    </recommendedName>
</protein>
<dbReference type="NCBIfam" id="TIGR00229">
    <property type="entry name" value="sensory_box"/>
    <property type="match status" value="1"/>
</dbReference>
<keyword evidence="19" id="KW-1185">Reference proteome</keyword>
<evidence type="ECO:0000256" key="10">
    <source>
        <dbReference type="PROSITE-ProRule" id="PRU00169"/>
    </source>
</evidence>
<keyword evidence="6 12" id="KW-0812">Transmembrane</keyword>
<dbReference type="Gene3D" id="3.30.565.10">
    <property type="entry name" value="Histidine kinase-like ATPase, C-terminal domain"/>
    <property type="match status" value="1"/>
</dbReference>
<dbReference type="InterPro" id="IPR013767">
    <property type="entry name" value="PAS_fold"/>
</dbReference>
<organism evidence="18 19">
    <name type="scientific">Candidatus Magnetaquiglobus chichijimensis</name>
    <dbReference type="NCBI Taxonomy" id="3141448"/>
    <lineage>
        <taxon>Bacteria</taxon>
        <taxon>Pseudomonadati</taxon>
        <taxon>Pseudomonadota</taxon>
        <taxon>Magnetococcia</taxon>
        <taxon>Magnetococcales</taxon>
        <taxon>Candidatus Magnetaquicoccaceae</taxon>
        <taxon>Candidatus Magnetaquiglobus</taxon>
    </lineage>
</organism>
<dbReference type="Pfam" id="PF02518">
    <property type="entry name" value="HATPase_c"/>
    <property type="match status" value="1"/>
</dbReference>
<dbReference type="Pfam" id="PF03924">
    <property type="entry name" value="CHASE"/>
    <property type="match status" value="1"/>
</dbReference>
<dbReference type="SMART" id="SM00086">
    <property type="entry name" value="PAC"/>
    <property type="match status" value="1"/>
</dbReference>
<dbReference type="InterPro" id="IPR000014">
    <property type="entry name" value="PAS"/>
</dbReference>
<dbReference type="EC" id="2.7.13.3" evidence="3"/>
<evidence type="ECO:0000259" key="16">
    <source>
        <dbReference type="PROSITE" id="PS50113"/>
    </source>
</evidence>
<dbReference type="PRINTS" id="PR00344">
    <property type="entry name" value="BCTRLSENSOR"/>
</dbReference>
<dbReference type="InterPro" id="IPR003594">
    <property type="entry name" value="HATPase_dom"/>
</dbReference>
<dbReference type="PANTHER" id="PTHR43047">
    <property type="entry name" value="TWO-COMPONENT HISTIDINE PROTEIN KINASE"/>
    <property type="match status" value="1"/>
</dbReference>
<feature type="coiled-coil region" evidence="11">
    <location>
        <begin position="360"/>
        <end position="391"/>
    </location>
</feature>
<evidence type="ECO:0000259" key="13">
    <source>
        <dbReference type="PROSITE" id="PS50109"/>
    </source>
</evidence>
<evidence type="ECO:0000256" key="2">
    <source>
        <dbReference type="ARBA" id="ARBA00004370"/>
    </source>
</evidence>
<dbReference type="SUPFAM" id="SSF55785">
    <property type="entry name" value="PYP-like sensor domain (PAS domain)"/>
    <property type="match status" value="1"/>
</dbReference>
<dbReference type="GO" id="GO:0004673">
    <property type="term" value="F:protein histidine kinase activity"/>
    <property type="evidence" value="ECO:0007669"/>
    <property type="project" value="UniProtKB-EC"/>
</dbReference>
<dbReference type="InterPro" id="IPR000700">
    <property type="entry name" value="PAS-assoc_C"/>
</dbReference>
<feature type="domain" description="PAC" evidence="16">
    <location>
        <begin position="455"/>
        <end position="507"/>
    </location>
</feature>
<dbReference type="PROSITE" id="PS50113">
    <property type="entry name" value="PAC"/>
    <property type="match status" value="1"/>
</dbReference>
<comment type="subcellular location">
    <subcellularLocation>
        <location evidence="2">Membrane</location>
    </subcellularLocation>
</comment>